<dbReference type="AlphaFoldDB" id="A0A420H7F9"/>
<sequence length="255" mass="30122">MPVYERVKFSLILANSFSRIIQDRSESLMFDLIKKTFCIHHGRCRKTSLLAKEEIANIEAKKAMLKTITRPKSSQKLQLPPIPSLKPLTLNDLASELNETSWIEKSQEYTLLTFSFQSRLIELTGPNYEVQKPIRRKPVPNHEFQSSDFYLNESVNFDPNAPLINPSIHARARKVLKERYQSKFTFGRDSTKDLTQRVYDVVWVDEEELDRKVLYDIIWVRQRYAQAKRKEPNDQDILWWYDAKDYYNGISNEKL</sequence>
<organism evidence="1 2">
    <name type="scientific">Golovinomyces cichoracearum</name>
    <dbReference type="NCBI Taxonomy" id="62708"/>
    <lineage>
        <taxon>Eukaryota</taxon>
        <taxon>Fungi</taxon>
        <taxon>Dikarya</taxon>
        <taxon>Ascomycota</taxon>
        <taxon>Pezizomycotina</taxon>
        <taxon>Leotiomycetes</taxon>
        <taxon>Erysiphales</taxon>
        <taxon>Erysiphaceae</taxon>
        <taxon>Golovinomyces</taxon>
    </lineage>
</organism>
<evidence type="ECO:0000313" key="2">
    <source>
        <dbReference type="Proteomes" id="UP000285405"/>
    </source>
</evidence>
<accession>A0A420H7F9</accession>
<dbReference type="Proteomes" id="UP000285405">
    <property type="component" value="Unassembled WGS sequence"/>
</dbReference>
<dbReference type="EMBL" id="MCBR01022194">
    <property type="protein sequence ID" value="RKF53357.1"/>
    <property type="molecule type" value="Genomic_DNA"/>
</dbReference>
<name>A0A420H7F9_9PEZI</name>
<protein>
    <submittedName>
        <fullName evidence="1">Uncharacterized protein</fullName>
    </submittedName>
</protein>
<dbReference type="OrthoDB" id="3588018at2759"/>
<evidence type="ECO:0000313" key="1">
    <source>
        <dbReference type="EMBL" id="RKF53357.1"/>
    </source>
</evidence>
<comment type="caution">
    <text evidence="1">The sequence shown here is derived from an EMBL/GenBank/DDBJ whole genome shotgun (WGS) entry which is preliminary data.</text>
</comment>
<gene>
    <name evidence="1" type="ORF">GcC1_221003</name>
</gene>
<proteinExistence type="predicted"/>
<reference evidence="1 2" key="1">
    <citation type="journal article" date="2018" name="BMC Genomics">
        <title>Comparative genome analyses reveal sequence features reflecting distinct modes of host-adaptation between dicot and monocot powdery mildew.</title>
        <authorList>
            <person name="Wu Y."/>
            <person name="Ma X."/>
            <person name="Pan Z."/>
            <person name="Kale S.D."/>
            <person name="Song Y."/>
            <person name="King H."/>
            <person name="Zhang Q."/>
            <person name="Presley C."/>
            <person name="Deng X."/>
            <person name="Wei C.I."/>
            <person name="Xiao S."/>
        </authorList>
    </citation>
    <scope>NUCLEOTIDE SEQUENCE [LARGE SCALE GENOMIC DNA]</scope>
    <source>
        <strain evidence="1">UCSC1</strain>
    </source>
</reference>